<evidence type="ECO:0000256" key="12">
    <source>
        <dbReference type="PIRSR" id="PIRSR005096-1"/>
    </source>
</evidence>
<dbReference type="InterPro" id="IPR011013">
    <property type="entry name" value="Gal_mutarotase_sf_dom"/>
</dbReference>
<evidence type="ECO:0000256" key="10">
    <source>
        <dbReference type="ARBA" id="ARBA00023277"/>
    </source>
</evidence>
<comment type="catalytic activity">
    <reaction evidence="1 11">
        <text>alpha-D-glucose = beta-D-glucose</text>
        <dbReference type="Rhea" id="RHEA:10264"/>
        <dbReference type="ChEBI" id="CHEBI:15903"/>
        <dbReference type="ChEBI" id="CHEBI:17925"/>
        <dbReference type="EC" id="5.1.3.3"/>
    </reaction>
</comment>
<sequence>MSEVRKSDLKVIELVNTNKSRLQVLNYGAAIFSFKIKNKEGKLIDLIVGPQEASDYLSSEYHEENRCFGATIGRFAGRISGGKFSIKDKEYQLDEVQDEVHLHGGKFGFQYKLWNVEKVNEGQDPSVELSYTSENMEEGYPGRLAIKAKFTLTENDEIKVDYSATTDKDTIVNLTNHSYFNLNGGGSVSDHFLQVNAAKILELDDKNLPTGNLTKLKDHPKDHQESKILGNRELDDVYVLDGRDEEVQAQLYAPLSGVKMKLRSNQPVIVVYSPEELPDTWTYHSELDPSYPAVALEAQNYPDAPNFRNFPSSLLKPGELYENSIIYAFSVK</sequence>
<reference evidence="15 16" key="1">
    <citation type="submission" date="2016-11" db="EMBL/GenBank/DDBJ databases">
        <title>Gramella sp. LPB0144 isolated from marine environment.</title>
        <authorList>
            <person name="Kim E."/>
            <person name="Yi H."/>
        </authorList>
    </citation>
    <scope>NUCLEOTIDE SEQUENCE [LARGE SCALE GENOMIC DNA]</scope>
    <source>
        <strain evidence="15 16">LPB0144</strain>
    </source>
</reference>
<dbReference type="OrthoDB" id="9779408at2"/>
<proteinExistence type="inferred from homology"/>
<dbReference type="STRING" id="1913577.LPB144_01545"/>
<dbReference type="PIRSF" id="PIRSF005096">
    <property type="entry name" value="GALM"/>
    <property type="match status" value="1"/>
</dbReference>
<dbReference type="PANTHER" id="PTHR10091:SF0">
    <property type="entry name" value="GALACTOSE MUTAROTASE"/>
    <property type="match status" value="1"/>
</dbReference>
<dbReference type="Gene3D" id="2.70.98.10">
    <property type="match status" value="1"/>
</dbReference>
<dbReference type="GO" id="GO:0033499">
    <property type="term" value="P:galactose catabolic process via UDP-galactose, Leloir pathway"/>
    <property type="evidence" value="ECO:0007669"/>
    <property type="project" value="TreeGrafter"/>
</dbReference>
<dbReference type="KEGG" id="grl:LPB144_01545"/>
<accession>A0A1L3J234</accession>
<evidence type="ECO:0000256" key="9">
    <source>
        <dbReference type="ARBA" id="ARBA00023235"/>
    </source>
</evidence>
<dbReference type="Pfam" id="PF01263">
    <property type="entry name" value="Aldose_epim"/>
    <property type="match status" value="1"/>
</dbReference>
<dbReference type="GO" id="GO:0005737">
    <property type="term" value="C:cytoplasm"/>
    <property type="evidence" value="ECO:0007669"/>
    <property type="project" value="TreeGrafter"/>
</dbReference>
<evidence type="ECO:0000256" key="2">
    <source>
        <dbReference type="ARBA" id="ARBA00001913"/>
    </source>
</evidence>
<dbReference type="EC" id="5.1.3.3" evidence="6 11"/>
<dbReference type="AlphaFoldDB" id="A0A1L3J234"/>
<dbReference type="GO" id="GO:0030246">
    <property type="term" value="F:carbohydrate binding"/>
    <property type="evidence" value="ECO:0007669"/>
    <property type="project" value="InterPro"/>
</dbReference>
<evidence type="ECO:0000256" key="14">
    <source>
        <dbReference type="PIRSR" id="PIRSR005096-3"/>
    </source>
</evidence>
<dbReference type="PANTHER" id="PTHR10091">
    <property type="entry name" value="ALDOSE-1-EPIMERASE"/>
    <property type="match status" value="1"/>
</dbReference>
<keyword evidence="10 11" id="KW-0119">Carbohydrate metabolism</keyword>
<dbReference type="PROSITE" id="PS00545">
    <property type="entry name" value="ALDOSE_1_EPIMERASE"/>
    <property type="match status" value="1"/>
</dbReference>
<evidence type="ECO:0000256" key="7">
    <source>
        <dbReference type="ARBA" id="ARBA00014165"/>
    </source>
</evidence>
<dbReference type="InterPro" id="IPR018052">
    <property type="entry name" value="Ald1_epimerase_CS"/>
</dbReference>
<dbReference type="GO" id="GO:0006006">
    <property type="term" value="P:glucose metabolic process"/>
    <property type="evidence" value="ECO:0007669"/>
    <property type="project" value="TreeGrafter"/>
</dbReference>
<evidence type="ECO:0000256" key="4">
    <source>
        <dbReference type="ARBA" id="ARBA00006206"/>
    </source>
</evidence>
<organism evidence="15 16">
    <name type="scientific">Christiangramia salexigens</name>
    <dbReference type="NCBI Taxonomy" id="1913577"/>
    <lineage>
        <taxon>Bacteria</taxon>
        <taxon>Pseudomonadati</taxon>
        <taxon>Bacteroidota</taxon>
        <taxon>Flavobacteriia</taxon>
        <taxon>Flavobacteriales</taxon>
        <taxon>Flavobacteriaceae</taxon>
        <taxon>Christiangramia</taxon>
    </lineage>
</organism>
<feature type="binding site" evidence="13">
    <location>
        <position position="235"/>
    </location>
    <ligand>
        <name>beta-D-galactose</name>
        <dbReference type="ChEBI" id="CHEBI:27667"/>
    </ligand>
</feature>
<dbReference type="InterPro" id="IPR014718">
    <property type="entry name" value="GH-type_carb-bd"/>
</dbReference>
<dbReference type="GO" id="GO:0004034">
    <property type="term" value="F:aldose 1-epimerase activity"/>
    <property type="evidence" value="ECO:0007669"/>
    <property type="project" value="UniProtKB-EC"/>
</dbReference>
<dbReference type="EMBL" id="CP018153">
    <property type="protein sequence ID" value="APG59168.1"/>
    <property type="molecule type" value="Genomic_DNA"/>
</dbReference>
<dbReference type="CDD" id="cd09019">
    <property type="entry name" value="galactose_mutarotase_like"/>
    <property type="match status" value="1"/>
</dbReference>
<protein>
    <recommendedName>
        <fullName evidence="7 11">Aldose 1-epimerase</fullName>
        <ecNumber evidence="6 11">5.1.3.3</ecNumber>
    </recommendedName>
</protein>
<comment type="similarity">
    <text evidence="4 11">Belongs to the aldose epimerase family.</text>
</comment>
<feature type="active site" description="Proton acceptor" evidence="12">
    <location>
        <position position="297"/>
    </location>
</feature>
<dbReference type="SUPFAM" id="SSF74650">
    <property type="entry name" value="Galactose mutarotase-like"/>
    <property type="match status" value="1"/>
</dbReference>
<dbReference type="InterPro" id="IPR008183">
    <property type="entry name" value="Aldose_1/G6P_1-epimerase"/>
</dbReference>
<dbReference type="Proteomes" id="UP000182510">
    <property type="component" value="Chromosome"/>
</dbReference>
<name>A0A1L3J234_9FLAO</name>
<keyword evidence="9 11" id="KW-0413">Isomerase</keyword>
<evidence type="ECO:0000256" key="11">
    <source>
        <dbReference type="PIRNR" id="PIRNR005096"/>
    </source>
</evidence>
<evidence type="ECO:0000256" key="13">
    <source>
        <dbReference type="PIRSR" id="PIRSR005096-2"/>
    </source>
</evidence>
<comment type="cofactor">
    <cofactor evidence="2">
        <name>Ca(2+)</name>
        <dbReference type="ChEBI" id="CHEBI:29108"/>
    </cofactor>
</comment>
<feature type="binding site" evidence="14">
    <location>
        <begin position="177"/>
        <end position="179"/>
    </location>
    <ligand>
        <name>beta-D-galactose</name>
        <dbReference type="ChEBI" id="CHEBI:27667"/>
    </ligand>
</feature>
<evidence type="ECO:0000256" key="5">
    <source>
        <dbReference type="ARBA" id="ARBA00011245"/>
    </source>
</evidence>
<dbReference type="InterPro" id="IPR015443">
    <property type="entry name" value="Aldose_1-epimerase"/>
</dbReference>
<dbReference type="RefSeq" id="WP_072551823.1">
    <property type="nucleotide sequence ID" value="NZ_CP018153.1"/>
</dbReference>
<keyword evidence="16" id="KW-1185">Reference proteome</keyword>
<gene>
    <name evidence="15" type="ORF">LPB144_01545</name>
</gene>
<dbReference type="InterPro" id="IPR047215">
    <property type="entry name" value="Galactose_mutarotase-like"/>
</dbReference>
<comment type="pathway">
    <text evidence="3 11">Carbohydrate metabolism; hexose metabolism.</text>
</comment>
<evidence type="ECO:0000313" key="15">
    <source>
        <dbReference type="EMBL" id="APG59168.1"/>
    </source>
</evidence>
<evidence type="ECO:0000256" key="3">
    <source>
        <dbReference type="ARBA" id="ARBA00005028"/>
    </source>
</evidence>
<evidence type="ECO:0000256" key="6">
    <source>
        <dbReference type="ARBA" id="ARBA00013185"/>
    </source>
</evidence>
<evidence type="ECO:0000313" key="16">
    <source>
        <dbReference type="Proteomes" id="UP000182510"/>
    </source>
</evidence>
<evidence type="ECO:0000256" key="8">
    <source>
        <dbReference type="ARBA" id="ARBA00022837"/>
    </source>
</evidence>
<feature type="active site" description="Proton donor" evidence="12">
    <location>
        <position position="177"/>
    </location>
</feature>
<evidence type="ECO:0000256" key="1">
    <source>
        <dbReference type="ARBA" id="ARBA00001614"/>
    </source>
</evidence>
<dbReference type="UniPathway" id="UPA00242"/>
<keyword evidence="8" id="KW-0106">Calcium</keyword>
<comment type="subunit">
    <text evidence="5">Monomer.</text>
</comment>